<protein>
    <submittedName>
        <fullName evidence="3">FecR family protein</fullName>
    </submittedName>
</protein>
<dbReference type="GO" id="GO:0016989">
    <property type="term" value="F:sigma factor antagonist activity"/>
    <property type="evidence" value="ECO:0007669"/>
    <property type="project" value="TreeGrafter"/>
</dbReference>
<dbReference type="InterPro" id="IPR032508">
    <property type="entry name" value="FecR_C"/>
</dbReference>
<dbReference type="Pfam" id="PF04773">
    <property type="entry name" value="FecR"/>
    <property type="match status" value="1"/>
</dbReference>
<dbReference type="STRING" id="1391627.SAMN05216464_11062"/>
<feature type="domain" description="Protein FecR C-terminal" evidence="2">
    <location>
        <begin position="298"/>
        <end position="365"/>
    </location>
</feature>
<reference evidence="3 4" key="1">
    <citation type="submission" date="2016-10" db="EMBL/GenBank/DDBJ databases">
        <authorList>
            <person name="de Groot N.N."/>
        </authorList>
    </citation>
    <scope>NUCLEOTIDE SEQUENCE [LARGE SCALE GENOMIC DNA]</scope>
    <source>
        <strain evidence="3 4">47C3B</strain>
    </source>
</reference>
<dbReference type="InterPro" id="IPR012373">
    <property type="entry name" value="Ferrdict_sens_TM"/>
</dbReference>
<keyword evidence="4" id="KW-1185">Reference proteome</keyword>
<accession>A0A1G7GBD3</accession>
<dbReference type="RefSeq" id="WP_091151893.1">
    <property type="nucleotide sequence ID" value="NZ_FNAI01000010.1"/>
</dbReference>
<dbReference type="FunFam" id="2.60.120.1440:FF:000001">
    <property type="entry name" value="Putative anti-sigma factor"/>
    <property type="match status" value="1"/>
</dbReference>
<dbReference type="Proteomes" id="UP000199072">
    <property type="component" value="Unassembled WGS sequence"/>
</dbReference>
<evidence type="ECO:0000259" key="2">
    <source>
        <dbReference type="Pfam" id="PF16344"/>
    </source>
</evidence>
<sequence length="367" mass="40615">MPEVNIKELLQKHQNGTLSASEQELLENWYLQWNPGSEPISEERLTEISQTVYAKLPQPAKERALWPRVAAAASILIAISIGGYFTLHNSKPARQVAVQHDALPGGNKAYLTLGNGQRISLTDLKNGTIANQAGKTIQKTADGLIVYGDSHTNHSNAEIITNTIETPPGGQYQIVLPDGSKVWLNAASSLKYPAAFTGTDRQVELTGEAYFEVAKDKAHPFKVKTNRETVEVLGTHFNINSYSDEPTLKTTLLEGSVKISTANTEQIIKPGEQAVLGNSLKIQQADEEEVMAWKNGLFVFNDEPLESIMRKVSRWYDLDVQYSDIDKTQAFIGGISRFSNVSKVLQKLESTKMVHFKILGKTIYVTK</sequence>
<dbReference type="InterPro" id="IPR006860">
    <property type="entry name" value="FecR"/>
</dbReference>
<evidence type="ECO:0000313" key="3">
    <source>
        <dbReference type="EMBL" id="SDE85421.1"/>
    </source>
</evidence>
<dbReference type="EMBL" id="FNAI01000010">
    <property type="protein sequence ID" value="SDE85421.1"/>
    <property type="molecule type" value="Genomic_DNA"/>
</dbReference>
<dbReference type="PANTHER" id="PTHR30273">
    <property type="entry name" value="PERIPLASMIC SIGNAL SENSOR AND SIGMA FACTOR ACTIVATOR FECR-RELATED"/>
    <property type="match status" value="1"/>
</dbReference>
<evidence type="ECO:0000313" key="4">
    <source>
        <dbReference type="Proteomes" id="UP000199072"/>
    </source>
</evidence>
<name>A0A1G7GBD3_9SPHI</name>
<dbReference type="PIRSF" id="PIRSF018266">
    <property type="entry name" value="FecR"/>
    <property type="match status" value="1"/>
</dbReference>
<dbReference type="OrthoDB" id="1099963at2"/>
<dbReference type="Pfam" id="PF16344">
    <property type="entry name" value="FecR_C"/>
    <property type="match status" value="1"/>
</dbReference>
<dbReference type="PANTHER" id="PTHR30273:SF2">
    <property type="entry name" value="PROTEIN FECR"/>
    <property type="match status" value="1"/>
</dbReference>
<dbReference type="AlphaFoldDB" id="A0A1G7GBD3"/>
<proteinExistence type="predicted"/>
<organism evidence="3 4">
    <name type="scientific">Mucilaginibacter pineti</name>
    <dbReference type="NCBI Taxonomy" id="1391627"/>
    <lineage>
        <taxon>Bacteria</taxon>
        <taxon>Pseudomonadati</taxon>
        <taxon>Bacteroidota</taxon>
        <taxon>Sphingobacteriia</taxon>
        <taxon>Sphingobacteriales</taxon>
        <taxon>Sphingobacteriaceae</taxon>
        <taxon>Mucilaginibacter</taxon>
    </lineage>
</organism>
<evidence type="ECO:0000259" key="1">
    <source>
        <dbReference type="Pfam" id="PF04773"/>
    </source>
</evidence>
<feature type="domain" description="FecR protein" evidence="1">
    <location>
        <begin position="163"/>
        <end position="258"/>
    </location>
</feature>
<gene>
    <name evidence="3" type="ORF">SAMN05216464_11062</name>
</gene>
<dbReference type="Gene3D" id="2.60.120.1440">
    <property type="match status" value="1"/>
</dbReference>
<dbReference type="Gene3D" id="3.55.50.30">
    <property type="match status" value="1"/>
</dbReference>